<evidence type="ECO:0000313" key="3">
    <source>
        <dbReference type="EMBL" id="MBB5955750.1"/>
    </source>
</evidence>
<name>A0A841CFI0_9PSEU</name>
<dbReference type="AlphaFoldDB" id="A0A841CFI0"/>
<evidence type="ECO:0000313" key="4">
    <source>
        <dbReference type="Proteomes" id="UP000547510"/>
    </source>
</evidence>
<dbReference type="InterPro" id="IPR035992">
    <property type="entry name" value="Ricin_B-like_lectins"/>
</dbReference>
<dbReference type="Pfam" id="PF00652">
    <property type="entry name" value="Ricin_B_lectin"/>
    <property type="match status" value="1"/>
</dbReference>
<dbReference type="Proteomes" id="UP000547510">
    <property type="component" value="Unassembled WGS sequence"/>
</dbReference>
<organism evidence="3 4">
    <name type="scientific">Saccharothrix tamanrassetensis</name>
    <dbReference type="NCBI Taxonomy" id="1051531"/>
    <lineage>
        <taxon>Bacteria</taxon>
        <taxon>Bacillati</taxon>
        <taxon>Actinomycetota</taxon>
        <taxon>Actinomycetes</taxon>
        <taxon>Pseudonocardiales</taxon>
        <taxon>Pseudonocardiaceae</taxon>
        <taxon>Saccharothrix</taxon>
    </lineage>
</organism>
<reference evidence="3 4" key="1">
    <citation type="submission" date="2020-08" db="EMBL/GenBank/DDBJ databases">
        <title>Genomic Encyclopedia of Type Strains, Phase III (KMG-III): the genomes of soil and plant-associated and newly described type strains.</title>
        <authorList>
            <person name="Whitman W."/>
        </authorList>
    </citation>
    <scope>NUCLEOTIDE SEQUENCE [LARGE SCALE GENOMIC DNA]</scope>
    <source>
        <strain evidence="3 4">CECT 8640</strain>
    </source>
</reference>
<evidence type="ECO:0000259" key="2">
    <source>
        <dbReference type="Pfam" id="PF00652"/>
    </source>
</evidence>
<dbReference type="EMBL" id="JACHJN010000003">
    <property type="protein sequence ID" value="MBB5955750.1"/>
    <property type="molecule type" value="Genomic_DNA"/>
</dbReference>
<accession>A0A841CFI0</accession>
<dbReference type="SUPFAM" id="SSF50370">
    <property type="entry name" value="Ricin B-like lectins"/>
    <property type="match status" value="1"/>
</dbReference>
<dbReference type="Gene3D" id="2.80.10.50">
    <property type="match status" value="1"/>
</dbReference>
<gene>
    <name evidence="3" type="ORF">FHS29_002331</name>
</gene>
<evidence type="ECO:0000256" key="1">
    <source>
        <dbReference type="SAM" id="SignalP"/>
    </source>
</evidence>
<keyword evidence="4" id="KW-1185">Reference proteome</keyword>
<keyword evidence="1" id="KW-0732">Signal</keyword>
<feature type="chain" id="PRO_5032415122" description="Ricin B lectin domain-containing protein" evidence="1">
    <location>
        <begin position="25"/>
        <end position="166"/>
    </location>
</feature>
<proteinExistence type="predicted"/>
<feature type="signal peptide" evidence="1">
    <location>
        <begin position="1"/>
        <end position="24"/>
    </location>
</feature>
<protein>
    <recommendedName>
        <fullName evidence="2">Ricin B lectin domain-containing protein</fullName>
    </recommendedName>
</protein>
<dbReference type="PROSITE" id="PS50231">
    <property type="entry name" value="RICIN_B_LECTIN"/>
    <property type="match status" value="1"/>
</dbReference>
<sequence length="166" mass="18143">MIRKIGVALAACAALVTAATPATADQVTGGRYWQHGDGKLELYRTGLCLDAALEEIGRNGGKVQLWTCGMGGDEQRWDAVQTDRGGQLLVNRLSGRCLDVALEEIDLEGGRVQLWDCGWGGDEQLWQIDRHQGDVFIDSRATRGRLGVRGQEDLRDGSPVGMWFKS</sequence>
<dbReference type="CDD" id="cd00161">
    <property type="entry name" value="beta-trefoil_Ricin-like"/>
    <property type="match status" value="1"/>
</dbReference>
<dbReference type="InterPro" id="IPR000772">
    <property type="entry name" value="Ricin_B_lectin"/>
</dbReference>
<comment type="caution">
    <text evidence="3">The sequence shown here is derived from an EMBL/GenBank/DDBJ whole genome shotgun (WGS) entry which is preliminary data.</text>
</comment>
<dbReference type="RefSeq" id="WP_184690563.1">
    <property type="nucleotide sequence ID" value="NZ_JACHJN010000003.1"/>
</dbReference>
<feature type="domain" description="Ricin B lectin" evidence="2">
    <location>
        <begin position="31"/>
        <end position="126"/>
    </location>
</feature>